<accession>S5DQY8</accession>
<feature type="region of interest" description="Alpha N-terminal domain (alpha-NTD)" evidence="11">
    <location>
        <begin position="1"/>
        <end position="224"/>
    </location>
</feature>
<dbReference type="InterPro" id="IPR011260">
    <property type="entry name" value="RNAP_asu_C"/>
</dbReference>
<dbReference type="GO" id="GO:0003899">
    <property type="term" value="F:DNA-directed RNA polymerase activity"/>
    <property type="evidence" value="ECO:0007669"/>
    <property type="project" value="UniProtKB-UniRule"/>
</dbReference>
<dbReference type="Pfam" id="PF01193">
    <property type="entry name" value="RNA_pol_L"/>
    <property type="match status" value="1"/>
</dbReference>
<dbReference type="GO" id="GO:0006351">
    <property type="term" value="P:DNA-templated transcription"/>
    <property type="evidence" value="ECO:0007669"/>
    <property type="project" value="UniProtKB-UniRule"/>
</dbReference>
<dbReference type="FunFam" id="2.170.120.12:FF:000001">
    <property type="entry name" value="DNA-directed RNA polymerase subunit alpha"/>
    <property type="match status" value="1"/>
</dbReference>
<sequence length="319" mass="34302">MLMLQRPEITQDDLGKNRTKFVIEPLEPGFGLTLGNTMRRALLSRVPGVAVTGIKIDGVNHEFTSIPGVVEDVLDLLLNLKRLVLKVEDQENHTLTVKAKGPGDVLAAQIQCPAGVEVVNTDLKVCTLSDNSTLDMEVSISHGVGYRLADKNKTSDSSFIPIDSIFSPIVKVSYGVSPTQVGQVTDYDKLTLDVETDGSIDPSEAISSVGKTLGELWKLFADIDEGVGLELGELTISEGSSPDLSLSVDALDLSERPRNCLGRENITTVGQILEYTEDDLLNLTNFGQKSLDELVAKLDELGLSLPTSSDLDSGDMSDA</sequence>
<evidence type="ECO:0000256" key="10">
    <source>
        <dbReference type="ARBA" id="ARBA00048552"/>
    </source>
</evidence>
<evidence type="ECO:0000256" key="7">
    <source>
        <dbReference type="ARBA" id="ARBA00023163"/>
    </source>
</evidence>
<reference evidence="13" key="1">
    <citation type="journal article" date="2013" name="Sci. Rep.">
        <title>Metagenomics uncovers a new group of low GC and ultra-small marine Actinobacteria.</title>
        <authorList>
            <person name="Ghai R."/>
            <person name="Mizuno C.M."/>
            <person name="Picazo A."/>
            <person name="Camacho A."/>
            <person name="Rodriguez-Valera F."/>
        </authorList>
    </citation>
    <scope>NUCLEOTIDE SEQUENCE</scope>
</reference>
<dbReference type="InterPro" id="IPR036603">
    <property type="entry name" value="RBP11-like"/>
</dbReference>
<evidence type="ECO:0000256" key="3">
    <source>
        <dbReference type="ARBA" id="ARBA00015972"/>
    </source>
</evidence>
<feature type="region of interest" description="Alpha C-terminal domain (alpha-CTD)" evidence="11">
    <location>
        <begin position="242"/>
        <end position="319"/>
    </location>
</feature>
<dbReference type="Pfam" id="PF03118">
    <property type="entry name" value="RNA_pol_A_CTD"/>
    <property type="match status" value="1"/>
</dbReference>
<dbReference type="SMART" id="SM00662">
    <property type="entry name" value="RPOLD"/>
    <property type="match status" value="1"/>
</dbReference>
<keyword evidence="6 11" id="KW-0548">Nucleotidyltransferase</keyword>
<dbReference type="InterPro" id="IPR011262">
    <property type="entry name" value="DNA-dir_RNA_pol_insert"/>
</dbReference>
<dbReference type="NCBIfam" id="TIGR02027">
    <property type="entry name" value="rpoA"/>
    <property type="match status" value="1"/>
</dbReference>
<keyword evidence="7 11" id="KW-0804">Transcription</keyword>
<evidence type="ECO:0000256" key="6">
    <source>
        <dbReference type="ARBA" id="ARBA00022695"/>
    </source>
</evidence>
<dbReference type="GO" id="GO:0003677">
    <property type="term" value="F:DNA binding"/>
    <property type="evidence" value="ECO:0007669"/>
    <property type="project" value="UniProtKB-UniRule"/>
</dbReference>
<proteinExistence type="inferred from homology"/>
<dbReference type="HAMAP" id="MF_00059">
    <property type="entry name" value="RNApol_bact_RpoA"/>
    <property type="match status" value="1"/>
</dbReference>
<dbReference type="SUPFAM" id="SSF56553">
    <property type="entry name" value="Insert subdomain of RNA polymerase alpha subunit"/>
    <property type="match status" value="1"/>
</dbReference>
<dbReference type="InterPro" id="IPR011263">
    <property type="entry name" value="DNA-dir_RNA_pol_RpoA/D/Rpb3"/>
</dbReference>
<dbReference type="GO" id="GO:0005737">
    <property type="term" value="C:cytoplasm"/>
    <property type="evidence" value="ECO:0007669"/>
    <property type="project" value="UniProtKB-ARBA"/>
</dbReference>
<evidence type="ECO:0000256" key="1">
    <source>
        <dbReference type="ARBA" id="ARBA00007123"/>
    </source>
</evidence>
<dbReference type="GO" id="GO:0046983">
    <property type="term" value="F:protein dimerization activity"/>
    <property type="evidence" value="ECO:0007669"/>
    <property type="project" value="InterPro"/>
</dbReference>
<dbReference type="SUPFAM" id="SSF55257">
    <property type="entry name" value="RBP11-like subunits of RNA polymerase"/>
    <property type="match status" value="1"/>
</dbReference>
<keyword evidence="5 11" id="KW-0808">Transferase</keyword>
<dbReference type="Pfam" id="PF01000">
    <property type="entry name" value="RNA_pol_A_bac"/>
    <property type="match status" value="1"/>
</dbReference>
<comment type="domain">
    <text evidence="11">The N-terminal domain is essential for RNAP assembly and basal transcription, whereas the C-terminal domain is involved in interaction with transcriptional regulators and with upstream promoter elements.</text>
</comment>
<evidence type="ECO:0000259" key="12">
    <source>
        <dbReference type="SMART" id="SM00662"/>
    </source>
</evidence>
<dbReference type="Gene3D" id="2.170.120.12">
    <property type="entry name" value="DNA-directed RNA polymerase, insert domain"/>
    <property type="match status" value="1"/>
</dbReference>
<evidence type="ECO:0000256" key="5">
    <source>
        <dbReference type="ARBA" id="ARBA00022679"/>
    </source>
</evidence>
<dbReference type="InterPro" id="IPR011773">
    <property type="entry name" value="DNA-dir_RpoA"/>
</dbReference>
<keyword evidence="4 11" id="KW-0240">DNA-directed RNA polymerase</keyword>
<evidence type="ECO:0000256" key="11">
    <source>
        <dbReference type="HAMAP-Rule" id="MF_00059"/>
    </source>
</evidence>
<comment type="similarity">
    <text evidence="1 11">Belongs to the RNA polymerase alpha chain family.</text>
</comment>
<dbReference type="EMBL" id="KC811150">
    <property type="protein sequence ID" value="AGQ20073.1"/>
    <property type="molecule type" value="Genomic_DNA"/>
</dbReference>
<evidence type="ECO:0000313" key="13">
    <source>
        <dbReference type="EMBL" id="AGQ20073.1"/>
    </source>
</evidence>
<comment type="subunit">
    <text evidence="11">Homodimer. The RNAP catalytic core consists of 2 alpha, 1 beta, 1 beta' and 1 omega subunit. When a sigma factor is associated with the core the holoenzyme is formed, which can initiate transcription.</text>
</comment>
<dbReference type="Gene3D" id="3.30.1360.10">
    <property type="entry name" value="RNA polymerase, RBP11-like subunit"/>
    <property type="match status" value="1"/>
</dbReference>
<dbReference type="NCBIfam" id="NF003519">
    <property type="entry name" value="PRK05182.2-5"/>
    <property type="match status" value="1"/>
</dbReference>
<comment type="catalytic activity">
    <reaction evidence="10 11">
        <text>RNA(n) + a ribonucleoside 5'-triphosphate = RNA(n+1) + diphosphate</text>
        <dbReference type="Rhea" id="RHEA:21248"/>
        <dbReference type="Rhea" id="RHEA-COMP:14527"/>
        <dbReference type="Rhea" id="RHEA-COMP:17342"/>
        <dbReference type="ChEBI" id="CHEBI:33019"/>
        <dbReference type="ChEBI" id="CHEBI:61557"/>
        <dbReference type="ChEBI" id="CHEBI:140395"/>
        <dbReference type="EC" id="2.7.7.6"/>
    </reaction>
</comment>
<evidence type="ECO:0000256" key="9">
    <source>
        <dbReference type="ARBA" id="ARBA00033070"/>
    </source>
</evidence>
<dbReference type="SUPFAM" id="SSF47789">
    <property type="entry name" value="C-terminal domain of RNA polymerase alpha subunit"/>
    <property type="match status" value="1"/>
</dbReference>
<evidence type="ECO:0000256" key="4">
    <source>
        <dbReference type="ARBA" id="ARBA00022478"/>
    </source>
</evidence>
<evidence type="ECO:0000256" key="8">
    <source>
        <dbReference type="ARBA" id="ARBA00032524"/>
    </source>
</evidence>
<comment type="function">
    <text evidence="11">DNA-dependent RNA polymerase catalyzes the transcription of DNA into RNA using the four ribonucleoside triphosphates as substrates.</text>
</comment>
<dbReference type="EC" id="2.7.7.6" evidence="2 11"/>
<dbReference type="NCBIfam" id="NF003513">
    <property type="entry name" value="PRK05182.1-2"/>
    <property type="match status" value="1"/>
</dbReference>
<dbReference type="GO" id="GO:0000428">
    <property type="term" value="C:DNA-directed RNA polymerase complex"/>
    <property type="evidence" value="ECO:0007669"/>
    <property type="project" value="UniProtKB-KW"/>
</dbReference>
<dbReference type="InterPro" id="IPR036643">
    <property type="entry name" value="RNApol_insert_sf"/>
</dbReference>
<name>S5DQY8_9ACTN</name>
<dbReference type="CDD" id="cd06928">
    <property type="entry name" value="RNAP_alpha_NTD"/>
    <property type="match status" value="1"/>
</dbReference>
<gene>
    <name evidence="11" type="primary">rpoA</name>
</gene>
<protein>
    <recommendedName>
        <fullName evidence="3 11">DNA-directed RNA polymerase subunit alpha</fullName>
        <shortName evidence="11">RNAP subunit alpha</shortName>
        <ecNumber evidence="2 11">2.7.7.6</ecNumber>
    </recommendedName>
    <alternativeName>
        <fullName evidence="9 11">RNA polymerase subunit alpha</fullName>
    </alternativeName>
    <alternativeName>
        <fullName evidence="8 11">Transcriptase subunit alpha</fullName>
    </alternativeName>
</protein>
<feature type="domain" description="DNA-directed RNA polymerase RpoA/D/Rpb3-type" evidence="12">
    <location>
        <begin position="18"/>
        <end position="223"/>
    </location>
</feature>
<dbReference type="Gene3D" id="1.10.150.20">
    <property type="entry name" value="5' to 3' exonuclease, C-terminal subdomain"/>
    <property type="match status" value="1"/>
</dbReference>
<dbReference type="AlphaFoldDB" id="S5DQY8"/>
<organism evidence="13">
    <name type="scientific">Candidatus Actinomarina minuta</name>
    <dbReference type="NCBI Taxonomy" id="1389454"/>
    <lineage>
        <taxon>Bacteria</taxon>
        <taxon>Bacillati</taxon>
        <taxon>Actinomycetota</taxon>
        <taxon>Actinomycetes</taxon>
        <taxon>Candidatus Actinomarinidae</taxon>
        <taxon>Candidatus Actinomarinales</taxon>
        <taxon>Candidatus Actinomarineae</taxon>
        <taxon>Candidatus Actinomarinaceae</taxon>
        <taxon>Candidatus Actinomarina</taxon>
    </lineage>
</organism>
<evidence type="ECO:0000256" key="2">
    <source>
        <dbReference type="ARBA" id="ARBA00012418"/>
    </source>
</evidence>